<gene>
    <name evidence="2" type="ORF">LZG35_03120</name>
</gene>
<dbReference type="AlphaFoldDB" id="A0A9Q3ZDJ9"/>
<evidence type="ECO:0000256" key="1">
    <source>
        <dbReference type="SAM" id="Phobius"/>
    </source>
</evidence>
<keyword evidence="3" id="KW-1185">Reference proteome</keyword>
<organism evidence="2 3">
    <name type="scientific">Alloalcanivorax xenomutans</name>
    <dbReference type="NCBI Taxonomy" id="1094342"/>
    <lineage>
        <taxon>Bacteria</taxon>
        <taxon>Pseudomonadati</taxon>
        <taxon>Pseudomonadota</taxon>
        <taxon>Gammaproteobacteria</taxon>
        <taxon>Oceanospirillales</taxon>
        <taxon>Alcanivoracaceae</taxon>
        <taxon>Alloalcanivorax</taxon>
    </lineage>
</organism>
<keyword evidence="1" id="KW-0812">Transmembrane</keyword>
<keyword evidence="1" id="KW-1133">Transmembrane helix</keyword>
<proteinExistence type="predicted"/>
<reference evidence="2" key="1">
    <citation type="submission" date="2022-01" db="EMBL/GenBank/DDBJ databases">
        <authorList>
            <person name="Karlyshev A.V."/>
            <person name="Jaspars M."/>
        </authorList>
    </citation>
    <scope>NUCLEOTIDE SEQUENCE</scope>
    <source>
        <strain evidence="2">AGSA3-2</strain>
    </source>
</reference>
<sequence length="86" mass="9377">MTVSICLLLSVAGSVLVYLRSPNQRWLARPLAGIGWRALSWALLLLSWPAWMVTLDAKAGFFAALTVLMLLLGTLPLLSLLKEGRA</sequence>
<feature type="transmembrane region" description="Helical" evidence="1">
    <location>
        <begin position="61"/>
        <end position="81"/>
    </location>
</feature>
<dbReference type="EMBL" id="JAJVKT010000003">
    <property type="protein sequence ID" value="MCE7507616.1"/>
    <property type="molecule type" value="Genomic_DNA"/>
</dbReference>
<feature type="transmembrane region" description="Helical" evidence="1">
    <location>
        <begin position="35"/>
        <end position="54"/>
    </location>
</feature>
<dbReference type="RefSeq" id="WP_022994075.1">
    <property type="nucleotide sequence ID" value="NZ_CBDDTQ010000001.1"/>
</dbReference>
<name>A0A9Q3ZDJ9_9GAMM</name>
<comment type="caution">
    <text evidence="2">The sequence shown here is derived from an EMBL/GenBank/DDBJ whole genome shotgun (WGS) entry which is preliminary data.</text>
</comment>
<protein>
    <submittedName>
        <fullName evidence="2">Uncharacterized protein</fullName>
    </submittedName>
</protein>
<dbReference type="Proteomes" id="UP001107961">
    <property type="component" value="Unassembled WGS sequence"/>
</dbReference>
<evidence type="ECO:0000313" key="3">
    <source>
        <dbReference type="Proteomes" id="UP001107961"/>
    </source>
</evidence>
<evidence type="ECO:0000313" key="2">
    <source>
        <dbReference type="EMBL" id="MCE7507616.1"/>
    </source>
</evidence>
<keyword evidence="1" id="KW-0472">Membrane</keyword>
<accession>A0A9Q3ZDJ9</accession>